<keyword evidence="3" id="KW-0227">DNA damage</keyword>
<gene>
    <name evidence="8" type="ORF">BDK51DRAFT_28899</name>
</gene>
<feature type="region of interest" description="Disordered" evidence="7">
    <location>
        <begin position="328"/>
        <end position="358"/>
    </location>
</feature>
<feature type="region of interest" description="Disordered" evidence="7">
    <location>
        <begin position="59"/>
        <end position="81"/>
    </location>
</feature>
<evidence type="ECO:0000256" key="1">
    <source>
        <dbReference type="ARBA" id="ARBA00004123"/>
    </source>
</evidence>
<keyword evidence="4" id="KW-0067">ATP-binding</keyword>
<dbReference type="GO" id="GO:0005524">
    <property type="term" value="F:ATP binding"/>
    <property type="evidence" value="ECO:0007669"/>
    <property type="project" value="UniProtKB-KW"/>
</dbReference>
<feature type="compositionally biased region" description="Basic residues" evidence="7">
    <location>
        <begin position="67"/>
        <end position="76"/>
    </location>
</feature>
<feature type="compositionally biased region" description="Basic and acidic residues" evidence="7">
    <location>
        <begin position="328"/>
        <end position="339"/>
    </location>
</feature>
<protein>
    <submittedName>
        <fullName evidence="8">Rad17 cell cycle checkpoint protein-domain-containing protein</fullName>
    </submittedName>
</protein>
<proteinExistence type="predicted"/>
<organism evidence="8 9">
    <name type="scientific">Blyttiomyces helicus</name>
    <dbReference type="NCBI Taxonomy" id="388810"/>
    <lineage>
        <taxon>Eukaryota</taxon>
        <taxon>Fungi</taxon>
        <taxon>Fungi incertae sedis</taxon>
        <taxon>Chytridiomycota</taxon>
        <taxon>Chytridiomycota incertae sedis</taxon>
        <taxon>Chytridiomycetes</taxon>
        <taxon>Chytridiomycetes incertae sedis</taxon>
        <taxon>Blyttiomyces</taxon>
    </lineage>
</organism>
<evidence type="ECO:0000256" key="3">
    <source>
        <dbReference type="ARBA" id="ARBA00022763"/>
    </source>
</evidence>
<keyword evidence="5" id="KW-0539">Nucleus</keyword>
<keyword evidence="9" id="KW-1185">Reference proteome</keyword>
<dbReference type="GO" id="GO:0033314">
    <property type="term" value="P:mitotic DNA replication checkpoint signaling"/>
    <property type="evidence" value="ECO:0007669"/>
    <property type="project" value="TreeGrafter"/>
</dbReference>
<feature type="non-terminal residue" evidence="8">
    <location>
        <position position="1"/>
    </location>
</feature>
<dbReference type="OrthoDB" id="10265971at2759"/>
<dbReference type="GO" id="GO:0006281">
    <property type="term" value="P:DNA repair"/>
    <property type="evidence" value="ECO:0007669"/>
    <property type="project" value="InterPro"/>
</dbReference>
<keyword evidence="6" id="KW-0131">Cell cycle</keyword>
<evidence type="ECO:0000313" key="9">
    <source>
        <dbReference type="Proteomes" id="UP000269721"/>
    </source>
</evidence>
<evidence type="ECO:0000256" key="4">
    <source>
        <dbReference type="ARBA" id="ARBA00022840"/>
    </source>
</evidence>
<evidence type="ECO:0000256" key="5">
    <source>
        <dbReference type="ARBA" id="ARBA00023242"/>
    </source>
</evidence>
<dbReference type="InterPro" id="IPR004582">
    <property type="entry name" value="Checkpoint_prot_Rad17_Rad24"/>
</dbReference>
<evidence type="ECO:0000256" key="7">
    <source>
        <dbReference type="SAM" id="MobiDB-lite"/>
    </source>
</evidence>
<evidence type="ECO:0000256" key="2">
    <source>
        <dbReference type="ARBA" id="ARBA00022741"/>
    </source>
</evidence>
<sequence length="370" mass="40643">TILTKALTRVADLEFVAPRRAPLRPSKAHIEAIARASCGDVRCALTALQFSILGGDERRPTAGKGVGRAKPRGKAKAKLEGGEGSSYQVDYIGGREPNLDLFHSLGKILYAKRVDQNAPDPDPADERFRAKPSKALPLPSWQTHQERVPLRDDPERVLEATHLDAEGLTLFLGQNSHAFFADIDEMVSATGWLSDADVLLSGWSTRPTLGQYASTLVTRGLMHAHTHPVPPLRFHQMHRPEHWKAERARREGDAAMHECAAGWARGDGGVVGEYHHSDRALATDIVPYVGVMMRADGLQVLRRPRWDFGSVLDFAPSPARRADLFTERDAAADVGRPSEDDVAPVAQPPRQTLASVPAALERVDDPIEEW</sequence>
<name>A0A4P9VW03_9FUNG</name>
<dbReference type="GO" id="GO:0003682">
    <property type="term" value="F:chromatin binding"/>
    <property type="evidence" value="ECO:0007669"/>
    <property type="project" value="TreeGrafter"/>
</dbReference>
<dbReference type="GO" id="GO:0000077">
    <property type="term" value="P:DNA damage checkpoint signaling"/>
    <property type="evidence" value="ECO:0007669"/>
    <property type="project" value="TreeGrafter"/>
</dbReference>
<dbReference type="PANTHER" id="PTHR12172:SF0">
    <property type="entry name" value="CELL CYCLE CHECKPOINT PROTEIN RAD17"/>
    <property type="match status" value="1"/>
</dbReference>
<reference evidence="9" key="1">
    <citation type="journal article" date="2018" name="Nat. Microbiol.">
        <title>Leveraging single-cell genomics to expand the fungal tree of life.</title>
        <authorList>
            <person name="Ahrendt S.R."/>
            <person name="Quandt C.A."/>
            <person name="Ciobanu D."/>
            <person name="Clum A."/>
            <person name="Salamov A."/>
            <person name="Andreopoulos B."/>
            <person name="Cheng J.F."/>
            <person name="Woyke T."/>
            <person name="Pelin A."/>
            <person name="Henrissat B."/>
            <person name="Reynolds N.K."/>
            <person name="Benny G.L."/>
            <person name="Smith M.E."/>
            <person name="James T.Y."/>
            <person name="Grigoriev I.V."/>
        </authorList>
    </citation>
    <scope>NUCLEOTIDE SEQUENCE [LARGE SCALE GENOMIC DNA]</scope>
</reference>
<dbReference type="EMBL" id="ML000752">
    <property type="protein sequence ID" value="RKO83864.1"/>
    <property type="molecule type" value="Genomic_DNA"/>
</dbReference>
<dbReference type="GO" id="GO:0005634">
    <property type="term" value="C:nucleus"/>
    <property type="evidence" value="ECO:0007669"/>
    <property type="project" value="UniProtKB-SubCell"/>
</dbReference>
<dbReference type="PANTHER" id="PTHR12172">
    <property type="entry name" value="CELL CYCLE CHECKPOINT PROTEIN RAD17"/>
    <property type="match status" value="1"/>
</dbReference>
<dbReference type="Proteomes" id="UP000269721">
    <property type="component" value="Unassembled WGS sequence"/>
</dbReference>
<dbReference type="AlphaFoldDB" id="A0A4P9VW03"/>
<dbReference type="GO" id="GO:0003689">
    <property type="term" value="F:DNA clamp loader activity"/>
    <property type="evidence" value="ECO:0007669"/>
    <property type="project" value="TreeGrafter"/>
</dbReference>
<comment type="subcellular location">
    <subcellularLocation>
        <location evidence="1">Nucleus</location>
    </subcellularLocation>
</comment>
<evidence type="ECO:0000313" key="8">
    <source>
        <dbReference type="EMBL" id="RKO83864.1"/>
    </source>
</evidence>
<evidence type="ECO:0000256" key="6">
    <source>
        <dbReference type="ARBA" id="ARBA00023306"/>
    </source>
</evidence>
<keyword evidence="2" id="KW-0547">Nucleotide-binding</keyword>
<accession>A0A4P9VW03</accession>